<keyword evidence="3 8" id="KW-0285">Flavoprotein</keyword>
<protein>
    <recommendedName>
        <fullName evidence="8">Putative NAD(P)H nitroreductase</fullName>
        <ecNumber evidence="8">1.-.-.-</ecNumber>
    </recommendedName>
</protein>
<evidence type="ECO:0000259" key="9">
    <source>
        <dbReference type="Pfam" id="PF00881"/>
    </source>
</evidence>
<dbReference type="CDD" id="cd02135">
    <property type="entry name" value="YdjA-like"/>
    <property type="match status" value="1"/>
</dbReference>
<dbReference type="InterPro" id="IPR000415">
    <property type="entry name" value="Nitroreductase-like"/>
</dbReference>
<gene>
    <name evidence="10" type="ORF">GCM10009098_08530</name>
</gene>
<dbReference type="InterPro" id="IPR029479">
    <property type="entry name" value="Nitroreductase"/>
</dbReference>
<sequence>MLGCAQLPPLGFFMDALTLLTSRYSSARLTEPAPAGEVLDNIKRAALQVPDHGGLRPWRFIIAEGRQALSRLGDIFAEAAVEDDPAISNDMLERARQLPLRAPMVIVCIAKAVESSKIPLTEQQHSAACAVMAMQQAAFAQGFGGIWRTGTYAQLDFVKQELGLAEDDEIVGFLYLGMPNGEPPRRNAPDPADFFTNL</sequence>
<evidence type="ECO:0000256" key="2">
    <source>
        <dbReference type="ARBA" id="ARBA00007118"/>
    </source>
</evidence>
<name>A0ABN1DHA9_9GAMM</name>
<dbReference type="PANTHER" id="PTHR43821:SF1">
    <property type="entry name" value="NAD(P)H NITROREDUCTASE YDJA-RELATED"/>
    <property type="match status" value="1"/>
</dbReference>
<dbReference type="Proteomes" id="UP001501169">
    <property type="component" value="Unassembled WGS sequence"/>
</dbReference>
<evidence type="ECO:0000256" key="6">
    <source>
        <dbReference type="ARBA" id="ARBA00023002"/>
    </source>
</evidence>
<dbReference type="PIRSF" id="PIRSF000232">
    <property type="entry name" value="YdjA"/>
    <property type="match status" value="1"/>
</dbReference>
<dbReference type="InterPro" id="IPR026021">
    <property type="entry name" value="YdjA-like"/>
</dbReference>
<reference evidence="10 11" key="1">
    <citation type="journal article" date="2019" name="Int. J. Syst. Evol. Microbiol.">
        <title>The Global Catalogue of Microorganisms (GCM) 10K type strain sequencing project: providing services to taxonomists for standard genome sequencing and annotation.</title>
        <authorList>
            <consortium name="The Broad Institute Genomics Platform"/>
            <consortium name="The Broad Institute Genome Sequencing Center for Infectious Disease"/>
            <person name="Wu L."/>
            <person name="Ma J."/>
        </authorList>
    </citation>
    <scope>NUCLEOTIDE SEQUENCE [LARGE SCALE GENOMIC DNA]</scope>
    <source>
        <strain evidence="10 11">JCM 14331</strain>
    </source>
</reference>
<dbReference type="EC" id="1.-.-.-" evidence="8"/>
<keyword evidence="5 8" id="KW-0521">NADP</keyword>
<keyword evidence="4 8" id="KW-0288">FMN</keyword>
<dbReference type="NCBIfam" id="NF008088">
    <property type="entry name" value="PRK10828.1"/>
    <property type="match status" value="1"/>
</dbReference>
<proteinExistence type="inferred from homology"/>
<evidence type="ECO:0000256" key="7">
    <source>
        <dbReference type="ARBA" id="ARBA00023027"/>
    </source>
</evidence>
<dbReference type="Gene3D" id="3.40.109.10">
    <property type="entry name" value="NADH Oxidase"/>
    <property type="match status" value="1"/>
</dbReference>
<dbReference type="EMBL" id="BAAAEO010000001">
    <property type="protein sequence ID" value="GAA0543172.1"/>
    <property type="molecule type" value="Genomic_DNA"/>
</dbReference>
<dbReference type="SUPFAM" id="SSF55469">
    <property type="entry name" value="FMN-dependent nitroreductase-like"/>
    <property type="match status" value="1"/>
</dbReference>
<dbReference type="Pfam" id="PF00881">
    <property type="entry name" value="Nitroreductase"/>
    <property type="match status" value="1"/>
</dbReference>
<dbReference type="InterPro" id="IPR052530">
    <property type="entry name" value="NAD(P)H_nitroreductase"/>
</dbReference>
<accession>A0ABN1DHA9</accession>
<evidence type="ECO:0000256" key="8">
    <source>
        <dbReference type="PIRNR" id="PIRNR000232"/>
    </source>
</evidence>
<comment type="similarity">
    <text evidence="2 8">Belongs to the nitroreductase family.</text>
</comment>
<evidence type="ECO:0000313" key="11">
    <source>
        <dbReference type="Proteomes" id="UP001501169"/>
    </source>
</evidence>
<evidence type="ECO:0000313" key="10">
    <source>
        <dbReference type="EMBL" id="GAA0543172.1"/>
    </source>
</evidence>
<comment type="caution">
    <text evidence="10">The sequence shown here is derived from an EMBL/GenBank/DDBJ whole genome shotgun (WGS) entry which is preliminary data.</text>
</comment>
<organism evidence="10 11">
    <name type="scientific">Rheinheimera aquimaris</name>
    <dbReference type="NCBI Taxonomy" id="412437"/>
    <lineage>
        <taxon>Bacteria</taxon>
        <taxon>Pseudomonadati</taxon>
        <taxon>Pseudomonadota</taxon>
        <taxon>Gammaproteobacteria</taxon>
        <taxon>Chromatiales</taxon>
        <taxon>Chromatiaceae</taxon>
        <taxon>Rheinheimera</taxon>
    </lineage>
</organism>
<keyword evidence="6 8" id="KW-0560">Oxidoreductase</keyword>
<feature type="domain" description="Nitroreductase" evidence="9">
    <location>
        <begin position="22"/>
        <end position="177"/>
    </location>
</feature>
<evidence type="ECO:0000256" key="3">
    <source>
        <dbReference type="ARBA" id="ARBA00022630"/>
    </source>
</evidence>
<comment type="cofactor">
    <cofactor evidence="1 8">
        <name>FMN</name>
        <dbReference type="ChEBI" id="CHEBI:58210"/>
    </cofactor>
</comment>
<keyword evidence="11" id="KW-1185">Reference proteome</keyword>
<keyword evidence="7 8" id="KW-0520">NAD</keyword>
<dbReference type="PANTHER" id="PTHR43821">
    <property type="entry name" value="NAD(P)H NITROREDUCTASE YDJA-RELATED"/>
    <property type="match status" value="1"/>
</dbReference>
<evidence type="ECO:0000256" key="4">
    <source>
        <dbReference type="ARBA" id="ARBA00022643"/>
    </source>
</evidence>
<evidence type="ECO:0000256" key="5">
    <source>
        <dbReference type="ARBA" id="ARBA00022857"/>
    </source>
</evidence>
<evidence type="ECO:0000256" key="1">
    <source>
        <dbReference type="ARBA" id="ARBA00001917"/>
    </source>
</evidence>